<comment type="caution">
    <text evidence="2">The sequence shown here is derived from an EMBL/GenBank/DDBJ whole genome shotgun (WGS) entry which is preliminary data.</text>
</comment>
<dbReference type="AlphaFoldDB" id="A0AB33U0T3"/>
<sequence>MLSAHSGIQLQKKDGTAVEKDNAVLKETILLTMIPNYLPTTSTRLYPSSNRMPPPLPFNPLHLQSN</sequence>
<dbReference type="EMBL" id="FEVP01000043">
    <property type="protein sequence ID" value="CWQ16942.1"/>
    <property type="molecule type" value="Genomic_DNA"/>
</dbReference>
<accession>A0AB33U0T3</accession>
<evidence type="ECO:0000313" key="3">
    <source>
        <dbReference type="Proteomes" id="UP000072443"/>
    </source>
</evidence>
<gene>
    <name evidence="2" type="ORF">ERS514591_02047</name>
</gene>
<evidence type="ECO:0000313" key="2">
    <source>
        <dbReference type="EMBL" id="CWQ16942.1"/>
    </source>
</evidence>
<proteinExistence type="predicted"/>
<protein>
    <submittedName>
        <fullName evidence="2">Uncharacterized protein</fullName>
    </submittedName>
</protein>
<name>A0AB33U0T3_NEIME</name>
<dbReference type="Proteomes" id="UP000072443">
    <property type="component" value="Unassembled WGS sequence"/>
</dbReference>
<feature type="region of interest" description="Disordered" evidence="1">
    <location>
        <begin position="45"/>
        <end position="66"/>
    </location>
</feature>
<organism evidence="2 3">
    <name type="scientific">Neisseria meningitidis</name>
    <dbReference type="NCBI Taxonomy" id="487"/>
    <lineage>
        <taxon>Bacteria</taxon>
        <taxon>Pseudomonadati</taxon>
        <taxon>Pseudomonadota</taxon>
        <taxon>Betaproteobacteria</taxon>
        <taxon>Neisseriales</taxon>
        <taxon>Neisseriaceae</taxon>
        <taxon>Neisseria</taxon>
    </lineage>
</organism>
<reference evidence="2 3" key="1">
    <citation type="submission" date="2016-02" db="EMBL/GenBank/DDBJ databases">
        <authorList>
            <consortium name="Pathogen Informatics"/>
        </authorList>
    </citation>
    <scope>NUCLEOTIDE SEQUENCE [LARGE SCALE GENOMIC DNA]</scope>
    <source>
        <strain evidence="2 3">2842STDY5881269</strain>
    </source>
</reference>
<evidence type="ECO:0000256" key="1">
    <source>
        <dbReference type="SAM" id="MobiDB-lite"/>
    </source>
</evidence>